<reference evidence="2" key="2">
    <citation type="submission" date="2017-02" db="UniProtKB">
        <authorList>
            <consortium name="WormBaseParasite"/>
        </authorList>
    </citation>
    <scope>IDENTIFICATION</scope>
</reference>
<evidence type="ECO:0000313" key="1">
    <source>
        <dbReference type="Proteomes" id="UP000035642"/>
    </source>
</evidence>
<dbReference type="Proteomes" id="UP000035642">
    <property type="component" value="Unassembled WGS sequence"/>
</dbReference>
<proteinExistence type="predicted"/>
<accession>A0A0K0D6Q6</accession>
<name>A0A0K0D6Q6_ANGCA</name>
<sequence>MPVPRKEIEHLSLEKLLDRARTQEHRNFFEKMTEKNFVFQSVTVTKRNGFHVTINISLAGNVNPREISQILNDLQPQWRASTQRKRKAEAMREAVLSS</sequence>
<reference evidence="1" key="1">
    <citation type="submission" date="2012-09" db="EMBL/GenBank/DDBJ databases">
        <authorList>
            <person name="Martin A.A."/>
        </authorList>
    </citation>
    <scope>NUCLEOTIDE SEQUENCE</scope>
</reference>
<evidence type="ECO:0000313" key="2">
    <source>
        <dbReference type="WBParaSite" id="ACAC_0000575101-mRNA-1"/>
    </source>
</evidence>
<protein>
    <submittedName>
        <fullName evidence="2">DRBM domain-containing protein</fullName>
    </submittedName>
</protein>
<dbReference type="WBParaSite" id="ACAC_0000575101-mRNA-1">
    <property type="protein sequence ID" value="ACAC_0000575101-mRNA-1"/>
    <property type="gene ID" value="ACAC_0000575101"/>
</dbReference>
<dbReference type="STRING" id="6313.A0A0K0D6Q6"/>
<dbReference type="AlphaFoldDB" id="A0A0K0D6Q6"/>
<keyword evidence="1" id="KW-1185">Reference proteome</keyword>
<organism evidence="1 2">
    <name type="scientific">Angiostrongylus cantonensis</name>
    <name type="common">Rat lungworm</name>
    <dbReference type="NCBI Taxonomy" id="6313"/>
    <lineage>
        <taxon>Eukaryota</taxon>
        <taxon>Metazoa</taxon>
        <taxon>Ecdysozoa</taxon>
        <taxon>Nematoda</taxon>
        <taxon>Chromadorea</taxon>
        <taxon>Rhabditida</taxon>
        <taxon>Rhabditina</taxon>
        <taxon>Rhabditomorpha</taxon>
        <taxon>Strongyloidea</taxon>
        <taxon>Metastrongylidae</taxon>
        <taxon>Angiostrongylus</taxon>
    </lineage>
</organism>